<sequence length="101" mass="10732">MKAAAAGGDDDPGDPGQVAGREPDAVQHRRRHLMVDAAADRVLDGFRLLENLLEHEMRIIALLGGGGVPVDLGDFALDRNIRNIAQVHIVGGIAAMSPSFR</sequence>
<dbReference type="AlphaFoldDB" id="A0A645FVS1"/>
<gene>
    <name evidence="2" type="ORF">SDC9_165907</name>
</gene>
<dbReference type="EMBL" id="VSSQ01065901">
    <property type="protein sequence ID" value="MPN18547.1"/>
    <property type="molecule type" value="Genomic_DNA"/>
</dbReference>
<reference evidence="2" key="1">
    <citation type="submission" date="2019-08" db="EMBL/GenBank/DDBJ databases">
        <authorList>
            <person name="Kucharzyk K."/>
            <person name="Murdoch R.W."/>
            <person name="Higgins S."/>
            <person name="Loffler F."/>
        </authorList>
    </citation>
    <scope>NUCLEOTIDE SEQUENCE</scope>
</reference>
<organism evidence="2">
    <name type="scientific">bioreactor metagenome</name>
    <dbReference type="NCBI Taxonomy" id="1076179"/>
    <lineage>
        <taxon>unclassified sequences</taxon>
        <taxon>metagenomes</taxon>
        <taxon>ecological metagenomes</taxon>
    </lineage>
</organism>
<proteinExistence type="predicted"/>
<evidence type="ECO:0000256" key="1">
    <source>
        <dbReference type="SAM" id="MobiDB-lite"/>
    </source>
</evidence>
<feature type="region of interest" description="Disordered" evidence="1">
    <location>
        <begin position="1"/>
        <end position="27"/>
    </location>
</feature>
<comment type="caution">
    <text evidence="2">The sequence shown here is derived from an EMBL/GenBank/DDBJ whole genome shotgun (WGS) entry which is preliminary data.</text>
</comment>
<accession>A0A645FVS1</accession>
<name>A0A645FVS1_9ZZZZ</name>
<protein>
    <submittedName>
        <fullName evidence="2">Uncharacterized protein</fullName>
    </submittedName>
</protein>
<evidence type="ECO:0000313" key="2">
    <source>
        <dbReference type="EMBL" id="MPN18547.1"/>
    </source>
</evidence>